<reference evidence="2" key="1">
    <citation type="submission" date="2021-02" db="EMBL/GenBank/DDBJ databases">
        <authorList>
            <person name="Nowell W R."/>
        </authorList>
    </citation>
    <scope>NUCLEOTIDE SEQUENCE</scope>
    <source>
        <strain evidence="2">Ploen Becks lab</strain>
    </source>
</reference>
<proteinExistence type="predicted"/>
<evidence type="ECO:0000313" key="2">
    <source>
        <dbReference type="EMBL" id="CAF1028038.1"/>
    </source>
</evidence>
<evidence type="ECO:0000259" key="1">
    <source>
        <dbReference type="Pfam" id="PF10551"/>
    </source>
</evidence>
<feature type="non-terminal residue" evidence="2">
    <location>
        <position position="1"/>
    </location>
</feature>
<name>A0A814ITJ1_9BILA</name>
<dbReference type="Pfam" id="PF10551">
    <property type="entry name" value="MULE"/>
    <property type="match status" value="1"/>
</dbReference>
<feature type="domain" description="MULE transposase" evidence="1">
    <location>
        <begin position="135"/>
        <end position="203"/>
    </location>
</feature>
<dbReference type="EMBL" id="CAJNOC010004618">
    <property type="protein sequence ID" value="CAF1028038.1"/>
    <property type="molecule type" value="Genomic_DNA"/>
</dbReference>
<dbReference type="AlphaFoldDB" id="A0A814ITJ1"/>
<keyword evidence="3" id="KW-1185">Reference proteome</keyword>
<sequence length="551" mass="65398">MEFEILDQEKTSSVLNGVRFKIATKNRDKSILWRCCTCNKDTFTTKNDQIMREPTNKSHSSKCLVLLPSFIESIKQYEDLKYLAKTNEVFNFAQLYRNKCRVEILENAKEYHIDGIFKFCPSIFKQIVSIHAVFKNYVLPCAYIFLESKDANTYIESLEKIRNNAFNRNLECVLSDFEMSLLISINTVFKDVEIKGCWFHYCQAIKRNLFAVGLKKRFVKDWSFRFWIRRILVLPLIQVEYLEHAFKIIIEQTPNNNDLEGFHSSLHKTDLRPHPNIDDMIRHLKAFDCRMRDTYLKAKSQEFYRNELNFNEYCDKLTHQMLSPYESILDDDQTDEKSEIESDFEINNQEKNKKDKKDKLINEFVNIDFIGILNSHMQDPKQASFTNQMHVKIEKNKEINKSTSFKRKAESHQQFEPKRANIEKNSTEENPIILDDTAAAQIQSVTNNASSNSLYLTESQWLTGSHIDYAFDYLHSFFNSPFHTINYWPTWRLQDFARLDFMVNIHPNQDHIFIVNVNHCHWILFTNLDPYQNNEQIQQFDNTNENQLIER</sequence>
<dbReference type="InterPro" id="IPR018289">
    <property type="entry name" value="MULE_transposase_dom"/>
</dbReference>
<organism evidence="2 3">
    <name type="scientific">Brachionus calyciflorus</name>
    <dbReference type="NCBI Taxonomy" id="104777"/>
    <lineage>
        <taxon>Eukaryota</taxon>
        <taxon>Metazoa</taxon>
        <taxon>Spiralia</taxon>
        <taxon>Gnathifera</taxon>
        <taxon>Rotifera</taxon>
        <taxon>Eurotatoria</taxon>
        <taxon>Monogononta</taxon>
        <taxon>Pseudotrocha</taxon>
        <taxon>Ploima</taxon>
        <taxon>Brachionidae</taxon>
        <taxon>Brachionus</taxon>
    </lineage>
</organism>
<protein>
    <recommendedName>
        <fullName evidence="1">MULE transposase domain-containing protein</fullName>
    </recommendedName>
</protein>
<dbReference type="Proteomes" id="UP000663879">
    <property type="component" value="Unassembled WGS sequence"/>
</dbReference>
<comment type="caution">
    <text evidence="2">The sequence shown here is derived from an EMBL/GenBank/DDBJ whole genome shotgun (WGS) entry which is preliminary data.</text>
</comment>
<dbReference type="OrthoDB" id="10029846at2759"/>
<gene>
    <name evidence="2" type="ORF">OXX778_LOCUS17717</name>
</gene>
<evidence type="ECO:0000313" key="3">
    <source>
        <dbReference type="Proteomes" id="UP000663879"/>
    </source>
</evidence>
<accession>A0A814ITJ1</accession>